<evidence type="ECO:0000313" key="3">
    <source>
        <dbReference type="Proteomes" id="UP001175271"/>
    </source>
</evidence>
<organism evidence="2 3">
    <name type="scientific">Steinernema hermaphroditum</name>
    <dbReference type="NCBI Taxonomy" id="289476"/>
    <lineage>
        <taxon>Eukaryota</taxon>
        <taxon>Metazoa</taxon>
        <taxon>Ecdysozoa</taxon>
        <taxon>Nematoda</taxon>
        <taxon>Chromadorea</taxon>
        <taxon>Rhabditida</taxon>
        <taxon>Tylenchina</taxon>
        <taxon>Panagrolaimomorpha</taxon>
        <taxon>Strongyloidoidea</taxon>
        <taxon>Steinernematidae</taxon>
        <taxon>Steinernema</taxon>
    </lineage>
</organism>
<dbReference type="GO" id="GO:0030011">
    <property type="term" value="P:maintenance of cell polarity"/>
    <property type="evidence" value="ECO:0007669"/>
    <property type="project" value="TreeGrafter"/>
</dbReference>
<dbReference type="InterPro" id="IPR000648">
    <property type="entry name" value="Oxysterol-bd"/>
</dbReference>
<reference evidence="2" key="1">
    <citation type="submission" date="2023-06" db="EMBL/GenBank/DDBJ databases">
        <title>Genomic analysis of the entomopathogenic nematode Steinernema hermaphroditum.</title>
        <authorList>
            <person name="Schwarz E.M."/>
            <person name="Heppert J.K."/>
            <person name="Baniya A."/>
            <person name="Schwartz H.T."/>
            <person name="Tan C.-H."/>
            <person name="Antoshechkin I."/>
            <person name="Sternberg P.W."/>
            <person name="Goodrich-Blair H."/>
            <person name="Dillman A.R."/>
        </authorList>
    </citation>
    <scope>NUCLEOTIDE SEQUENCE</scope>
    <source>
        <strain evidence="2">PS9179</strain>
        <tissue evidence="2">Whole animal</tissue>
    </source>
</reference>
<proteinExistence type="predicted"/>
<keyword evidence="3" id="KW-1185">Reference proteome</keyword>
<dbReference type="GO" id="GO:0032541">
    <property type="term" value="C:cortical endoplasmic reticulum"/>
    <property type="evidence" value="ECO:0007669"/>
    <property type="project" value="TreeGrafter"/>
</dbReference>
<dbReference type="SUPFAM" id="SSF144000">
    <property type="entry name" value="Oxysterol-binding protein-like"/>
    <property type="match status" value="1"/>
</dbReference>
<dbReference type="PANTHER" id="PTHR10972">
    <property type="entry name" value="OXYSTEROL-BINDING PROTEIN-RELATED"/>
    <property type="match status" value="1"/>
</dbReference>
<dbReference type="GO" id="GO:0034727">
    <property type="term" value="P:piecemeal microautophagy of the nucleus"/>
    <property type="evidence" value="ECO:0007669"/>
    <property type="project" value="TreeGrafter"/>
</dbReference>
<dbReference type="AlphaFoldDB" id="A0AA39HT50"/>
<comment type="caution">
    <text evidence="2">The sequence shown here is derived from an EMBL/GenBank/DDBJ whole genome shotgun (WGS) entry which is preliminary data.</text>
</comment>
<dbReference type="Proteomes" id="UP001175271">
    <property type="component" value="Unassembled WGS sequence"/>
</dbReference>
<dbReference type="GO" id="GO:0005886">
    <property type="term" value="C:plasma membrane"/>
    <property type="evidence" value="ECO:0007669"/>
    <property type="project" value="TreeGrafter"/>
</dbReference>
<dbReference type="Gene3D" id="2.40.160.120">
    <property type="match status" value="1"/>
</dbReference>
<dbReference type="GO" id="GO:0006897">
    <property type="term" value="P:endocytosis"/>
    <property type="evidence" value="ECO:0007669"/>
    <property type="project" value="TreeGrafter"/>
</dbReference>
<name>A0AA39HT50_9BILA</name>
<dbReference type="GO" id="GO:0035621">
    <property type="term" value="P:ER to Golgi ceramide transport"/>
    <property type="evidence" value="ECO:0007669"/>
    <property type="project" value="TreeGrafter"/>
</dbReference>
<dbReference type="InterPro" id="IPR037239">
    <property type="entry name" value="OSBP_sf"/>
</dbReference>
<protein>
    <submittedName>
        <fullName evidence="2">Uncharacterized protein</fullName>
    </submittedName>
</protein>
<accession>A0AA39HT50</accession>
<dbReference type="EMBL" id="JAUCMV010000003">
    <property type="protein sequence ID" value="KAK0410427.1"/>
    <property type="molecule type" value="Genomic_DNA"/>
</dbReference>
<evidence type="ECO:0000313" key="2">
    <source>
        <dbReference type="EMBL" id="KAK0410427.1"/>
    </source>
</evidence>
<dbReference type="GO" id="GO:0005829">
    <property type="term" value="C:cytosol"/>
    <property type="evidence" value="ECO:0007669"/>
    <property type="project" value="TreeGrafter"/>
</dbReference>
<feature type="region of interest" description="Disordered" evidence="1">
    <location>
        <begin position="1"/>
        <end position="25"/>
    </location>
</feature>
<gene>
    <name evidence="2" type="ORF">QR680_005127</name>
</gene>
<evidence type="ECO:0000256" key="1">
    <source>
        <dbReference type="SAM" id="MobiDB-lite"/>
    </source>
</evidence>
<dbReference type="GO" id="GO:0032934">
    <property type="term" value="F:sterol binding"/>
    <property type="evidence" value="ECO:0007669"/>
    <property type="project" value="TreeGrafter"/>
</dbReference>
<dbReference type="PANTHER" id="PTHR10972:SF203">
    <property type="entry name" value="OXYSTEROL-BINDING PROTEIN HOMOLOG 3"/>
    <property type="match status" value="1"/>
</dbReference>
<sequence length="499" mass="55542">MSDSDSSQDFTVMSSDSSIAQEQQPMNCLKIRPSDDFSPIASLTPIEESDRYRMATGKNKTDFAVVAQGGRAAQPEISNAFATDLDYAIRNNINNDDLLYAPYPIKSMAPISFLEQLAQSVLHADILVKAEAVADDVHQQTALVTAFVAAFVGHVKKNVASHPFMPVLGETFEVFANSTRQWRFLAEQVEVDVTAISLKAQGFHFQQNLCLKSEFLGDRKLFTVDPSGAGHIAFEKTRNEVSWSLDDVRLTLTTLSGGASAQCTAIVDGAISVVNSRGDNARIVFQESDPTAHTAFHALVFSRENTKLIGLNGNFEESINGVFPAPKLRPQSVCSPIREPVTTSLLTMKLEKPEAQLKYSSSEIGELPPTDSRLRADVLYARRALKTDTPDEANVLFGKAQQKHEKYLRREYSRRIASSTQNFGAYQNYDNNNDNINGNLPPASATPLQDPLWFRRFIEGGHVRYRYVDGEAEEYWTARAQKNFSRCPDIFECLVKKKY</sequence>
<dbReference type="GO" id="GO:0097038">
    <property type="term" value="C:perinuclear endoplasmic reticulum"/>
    <property type="evidence" value="ECO:0007669"/>
    <property type="project" value="TreeGrafter"/>
</dbReference>
<dbReference type="Pfam" id="PF01237">
    <property type="entry name" value="Oxysterol_BP"/>
    <property type="match status" value="1"/>
</dbReference>
<dbReference type="GO" id="GO:0006887">
    <property type="term" value="P:exocytosis"/>
    <property type="evidence" value="ECO:0007669"/>
    <property type="project" value="TreeGrafter"/>
</dbReference>